<dbReference type="EMBL" id="GGEC01083502">
    <property type="protein sequence ID" value="MBX63986.1"/>
    <property type="molecule type" value="Transcribed_RNA"/>
</dbReference>
<sequence length="37" mass="4411">MQLYPCFSHLNLRLPNHNSVTFTVTPMPCLFFFLSFF</sequence>
<protein>
    <submittedName>
        <fullName evidence="1">Uncharacterized protein</fullName>
    </submittedName>
</protein>
<accession>A0A2P2QAG8</accession>
<dbReference type="AlphaFoldDB" id="A0A2P2QAG8"/>
<proteinExistence type="predicted"/>
<organism evidence="1">
    <name type="scientific">Rhizophora mucronata</name>
    <name type="common">Asiatic mangrove</name>
    <dbReference type="NCBI Taxonomy" id="61149"/>
    <lineage>
        <taxon>Eukaryota</taxon>
        <taxon>Viridiplantae</taxon>
        <taxon>Streptophyta</taxon>
        <taxon>Embryophyta</taxon>
        <taxon>Tracheophyta</taxon>
        <taxon>Spermatophyta</taxon>
        <taxon>Magnoliopsida</taxon>
        <taxon>eudicotyledons</taxon>
        <taxon>Gunneridae</taxon>
        <taxon>Pentapetalae</taxon>
        <taxon>rosids</taxon>
        <taxon>fabids</taxon>
        <taxon>Malpighiales</taxon>
        <taxon>Rhizophoraceae</taxon>
        <taxon>Rhizophora</taxon>
    </lineage>
</organism>
<name>A0A2P2QAG8_RHIMU</name>
<evidence type="ECO:0000313" key="1">
    <source>
        <dbReference type="EMBL" id="MBX63986.1"/>
    </source>
</evidence>
<reference evidence="1" key="1">
    <citation type="submission" date="2018-02" db="EMBL/GenBank/DDBJ databases">
        <title>Rhizophora mucronata_Transcriptome.</title>
        <authorList>
            <person name="Meera S.P."/>
            <person name="Sreeshan A."/>
            <person name="Augustine A."/>
        </authorList>
    </citation>
    <scope>NUCLEOTIDE SEQUENCE</scope>
    <source>
        <tissue evidence="1">Leaf</tissue>
    </source>
</reference>